<protein>
    <submittedName>
        <fullName evidence="1">Uncharacterized protein</fullName>
    </submittedName>
</protein>
<dbReference type="Gene3D" id="2.40.10.10">
    <property type="entry name" value="Trypsin-like serine proteases"/>
    <property type="match status" value="2"/>
</dbReference>
<reference evidence="1" key="2">
    <citation type="submission" date="2020-09" db="EMBL/GenBank/DDBJ databases">
        <authorList>
            <person name="Sun Q."/>
            <person name="Ohkuma M."/>
        </authorList>
    </citation>
    <scope>NUCLEOTIDE SEQUENCE</scope>
    <source>
        <strain evidence="1">JCM 14371</strain>
    </source>
</reference>
<dbReference type="AlphaFoldDB" id="A0A917P7L5"/>
<organism evidence="1 2">
    <name type="scientific">Deinococcus aquiradiocola</name>
    <dbReference type="NCBI Taxonomy" id="393059"/>
    <lineage>
        <taxon>Bacteria</taxon>
        <taxon>Thermotogati</taxon>
        <taxon>Deinococcota</taxon>
        <taxon>Deinococci</taxon>
        <taxon>Deinococcales</taxon>
        <taxon>Deinococcaceae</taxon>
        <taxon>Deinococcus</taxon>
    </lineage>
</organism>
<comment type="caution">
    <text evidence="1">The sequence shown here is derived from an EMBL/GenBank/DDBJ whole genome shotgun (WGS) entry which is preliminary data.</text>
</comment>
<accession>A0A917P7L5</accession>
<dbReference type="Proteomes" id="UP000635726">
    <property type="component" value="Unassembled WGS sequence"/>
</dbReference>
<name>A0A917P7L5_9DEIO</name>
<reference evidence="1" key="1">
    <citation type="journal article" date="2014" name="Int. J. Syst. Evol. Microbiol.">
        <title>Complete genome sequence of Corynebacterium casei LMG S-19264T (=DSM 44701T), isolated from a smear-ripened cheese.</title>
        <authorList>
            <consortium name="US DOE Joint Genome Institute (JGI-PGF)"/>
            <person name="Walter F."/>
            <person name="Albersmeier A."/>
            <person name="Kalinowski J."/>
            <person name="Ruckert C."/>
        </authorList>
    </citation>
    <scope>NUCLEOTIDE SEQUENCE</scope>
    <source>
        <strain evidence="1">JCM 14371</strain>
    </source>
</reference>
<dbReference type="SUPFAM" id="SSF50494">
    <property type="entry name" value="Trypsin-like serine proteases"/>
    <property type="match status" value="1"/>
</dbReference>
<dbReference type="EMBL" id="BMOE01000001">
    <property type="protein sequence ID" value="GGJ65574.1"/>
    <property type="molecule type" value="Genomic_DNA"/>
</dbReference>
<dbReference type="RefSeq" id="WP_188960791.1">
    <property type="nucleotide sequence ID" value="NZ_BMOE01000001.1"/>
</dbReference>
<dbReference type="InterPro" id="IPR009003">
    <property type="entry name" value="Peptidase_S1_PA"/>
</dbReference>
<evidence type="ECO:0000313" key="2">
    <source>
        <dbReference type="Proteomes" id="UP000635726"/>
    </source>
</evidence>
<gene>
    <name evidence="1" type="ORF">GCM10008939_06920</name>
</gene>
<proteinExistence type="predicted"/>
<dbReference type="InterPro" id="IPR043504">
    <property type="entry name" value="Peptidase_S1_PA_chymotrypsin"/>
</dbReference>
<sequence>MTDFTLDQLIDVKERHADDLLALPGVTGVGVGHPDGDDLALVVFAEHEAALQATTAAPVLQSLQEQGVPVRVVQATFGPLGPLKDAQLTQQVELGNPRLKKMEPMQGGISCGPDKNSLQADWHGTMGLIVTLNGTGQTAMLSNAHVMAYGNPPSNTQVCQPARVDTWVSVDVAGDHLNVVKGNIAFGGMQVGVDAAVATVSNGRTGTVRAISGSGIVTGAGTVALNDRVNKTGITTNVTTGVVRYVRVDVPSGGTTYRNQIGITGDPTQFADAGDSGSVVVKGGGAVVGLLWGGTVEAGVHVTLASPIQAVMHALNFSI</sequence>
<evidence type="ECO:0000313" key="1">
    <source>
        <dbReference type="EMBL" id="GGJ65574.1"/>
    </source>
</evidence>
<keyword evidence="2" id="KW-1185">Reference proteome</keyword>